<reference evidence="1" key="1">
    <citation type="submission" date="2023-04" db="EMBL/GenBank/DDBJ databases">
        <title>Ambrosiozyma monospora NBRC 10751.</title>
        <authorList>
            <person name="Ichikawa N."/>
            <person name="Sato H."/>
            <person name="Tonouchi N."/>
        </authorList>
    </citation>
    <scope>NUCLEOTIDE SEQUENCE</scope>
    <source>
        <strain evidence="1">NBRC 10751</strain>
    </source>
</reference>
<organism evidence="1 2">
    <name type="scientific">Ambrosiozyma monospora</name>
    <name type="common">Yeast</name>
    <name type="synonym">Endomycopsis monosporus</name>
    <dbReference type="NCBI Taxonomy" id="43982"/>
    <lineage>
        <taxon>Eukaryota</taxon>
        <taxon>Fungi</taxon>
        <taxon>Dikarya</taxon>
        <taxon>Ascomycota</taxon>
        <taxon>Saccharomycotina</taxon>
        <taxon>Pichiomycetes</taxon>
        <taxon>Pichiales</taxon>
        <taxon>Pichiaceae</taxon>
        <taxon>Ambrosiozyma</taxon>
    </lineage>
</organism>
<dbReference type="Proteomes" id="UP001165064">
    <property type="component" value="Unassembled WGS sequence"/>
</dbReference>
<comment type="caution">
    <text evidence="1">The sequence shown here is derived from an EMBL/GenBank/DDBJ whole genome shotgun (WGS) entry which is preliminary data.</text>
</comment>
<name>A0ACB5SYU7_AMBMO</name>
<dbReference type="EMBL" id="BSXS01001643">
    <property type="protein sequence ID" value="GME76804.1"/>
    <property type="molecule type" value="Genomic_DNA"/>
</dbReference>
<keyword evidence="2" id="KW-1185">Reference proteome</keyword>
<gene>
    <name evidence="1" type="ORF">Amon02_000276900</name>
</gene>
<sequence length="332" mass="37661">MPTKNNTIYILYGSETGQSQNYANELSHLLRYHHHQTIVSTLDDFNLLSIIDIKYLIVICSTTGQGELPRNATQKFWKFMLKKKLPSILLNNLKFTTLGLGDSSYSQFNFAIRKIHARLLQLGAKELCGRAELDELFAGKGKESAFRIWCDEVVSSLNKHIGIKEAPIDSEILLEPEWIAQIDRGSTEVVTKGHELDVAVTRYTKAPNISHKSRTVSTDKKQNQTHHLLQVTENERLTSQEHFQDVRRLAMKNVSDSPLPPLQSYEPGDMLEIIPFNDPHDVELLLKCQPEWNEDADLPLKIVPNPKLYEKALPDSTIPTPNSLISTPNVKN</sequence>
<proteinExistence type="predicted"/>
<evidence type="ECO:0000313" key="1">
    <source>
        <dbReference type="EMBL" id="GME76804.1"/>
    </source>
</evidence>
<protein>
    <submittedName>
        <fullName evidence="1">Unnamed protein product</fullName>
    </submittedName>
</protein>
<evidence type="ECO:0000313" key="2">
    <source>
        <dbReference type="Proteomes" id="UP001165064"/>
    </source>
</evidence>
<accession>A0ACB5SYU7</accession>